<organism evidence="3">
    <name type="scientific">Marinobacter sp. MMG032</name>
    <dbReference type="NCBI Taxonomy" id="3158548"/>
    <lineage>
        <taxon>Bacteria</taxon>
        <taxon>Pseudomonadati</taxon>
        <taxon>Pseudomonadota</taxon>
        <taxon>Gammaproteobacteria</taxon>
        <taxon>Pseudomonadales</taxon>
        <taxon>Marinobacteraceae</taxon>
        <taxon>Marinobacter</taxon>
    </lineage>
</organism>
<protein>
    <submittedName>
        <fullName evidence="3">LuxR C-terminal-related transcriptional regulator</fullName>
    </submittedName>
</protein>
<reference evidence="3" key="1">
    <citation type="submission" date="2024-05" db="EMBL/GenBank/DDBJ databases">
        <title>Draft Genome Sequences of Flagellimonas sp. MMG031 and Marinobacter sp. MMG032 Isolated from the dinoflagellate Symbiodinium pilosum.</title>
        <authorList>
            <person name="Shikuma N.J."/>
            <person name="Farrell M.V."/>
        </authorList>
    </citation>
    <scope>NUCLEOTIDE SEQUENCE</scope>
    <source>
        <strain evidence="3">MMG032</strain>
        <plasmid evidence="3">unnaned</plasmid>
    </source>
</reference>
<sequence>MDTDILVIHQHRLILDMIELGLQNQLPDLEVETQLTVLGSDQIKLKPKIIIIEVEQLSRVAFRNLEPLRKRYPGTRIVVLGSHPRPQVLLARGVHTFIDLNQSLDGITQRVREIVQGRGSGLMVRPTEDCQPNSVFDRLSEREREVLRGLCDGLKSVDIASKLEISPQTVHSYVSRICEKLEVETRQESVFLAMRHQDEWHVL</sequence>
<dbReference type="InterPro" id="IPR000792">
    <property type="entry name" value="Tscrpt_reg_LuxR_C"/>
</dbReference>
<dbReference type="InterPro" id="IPR016032">
    <property type="entry name" value="Sig_transdc_resp-reg_C-effctor"/>
</dbReference>
<gene>
    <name evidence="3" type="ORF">ABNF92_19860</name>
</gene>
<dbReference type="EMBL" id="CP157803">
    <property type="protein sequence ID" value="XBQ21565.1"/>
    <property type="molecule type" value="Genomic_DNA"/>
</dbReference>
<evidence type="ECO:0000259" key="2">
    <source>
        <dbReference type="PROSITE" id="PS50043"/>
    </source>
</evidence>
<dbReference type="PROSITE" id="PS50043">
    <property type="entry name" value="HTH_LUXR_2"/>
    <property type="match status" value="1"/>
</dbReference>
<evidence type="ECO:0000256" key="1">
    <source>
        <dbReference type="ARBA" id="ARBA00023125"/>
    </source>
</evidence>
<dbReference type="Gene3D" id="3.40.50.2300">
    <property type="match status" value="1"/>
</dbReference>
<dbReference type="AlphaFoldDB" id="A0AAU7MT79"/>
<dbReference type="SMART" id="SM00421">
    <property type="entry name" value="HTH_LUXR"/>
    <property type="match status" value="1"/>
</dbReference>
<dbReference type="GO" id="GO:0006355">
    <property type="term" value="P:regulation of DNA-templated transcription"/>
    <property type="evidence" value="ECO:0007669"/>
    <property type="project" value="InterPro"/>
</dbReference>
<keyword evidence="3" id="KW-0614">Plasmid</keyword>
<dbReference type="PANTHER" id="PTHR43214">
    <property type="entry name" value="TWO-COMPONENT RESPONSE REGULATOR"/>
    <property type="match status" value="1"/>
</dbReference>
<dbReference type="PRINTS" id="PR00038">
    <property type="entry name" value="HTHLUXR"/>
</dbReference>
<dbReference type="InterPro" id="IPR039420">
    <property type="entry name" value="WalR-like"/>
</dbReference>
<accession>A0AAU7MT79</accession>
<feature type="domain" description="HTH luxR-type" evidence="2">
    <location>
        <begin position="132"/>
        <end position="197"/>
    </location>
</feature>
<dbReference type="CDD" id="cd06170">
    <property type="entry name" value="LuxR_C_like"/>
    <property type="match status" value="1"/>
</dbReference>
<dbReference type="Pfam" id="PF00196">
    <property type="entry name" value="GerE"/>
    <property type="match status" value="1"/>
</dbReference>
<dbReference type="GO" id="GO:0003677">
    <property type="term" value="F:DNA binding"/>
    <property type="evidence" value="ECO:0007669"/>
    <property type="project" value="UniProtKB-KW"/>
</dbReference>
<evidence type="ECO:0000313" key="3">
    <source>
        <dbReference type="EMBL" id="XBQ21565.1"/>
    </source>
</evidence>
<dbReference type="KEGG" id="mamm:ABNF92_19860"/>
<geneLocation type="plasmid" evidence="3">
    <name>unnaned</name>
</geneLocation>
<keyword evidence="1" id="KW-0238">DNA-binding</keyword>
<dbReference type="PROSITE" id="PS00622">
    <property type="entry name" value="HTH_LUXR_1"/>
    <property type="match status" value="1"/>
</dbReference>
<name>A0AAU7MT79_9GAMM</name>
<dbReference type="SUPFAM" id="SSF46894">
    <property type="entry name" value="C-terminal effector domain of the bipartite response regulators"/>
    <property type="match status" value="1"/>
</dbReference>
<proteinExistence type="predicted"/>
<dbReference type="RefSeq" id="WP_222534942.1">
    <property type="nucleotide sequence ID" value="NZ_CP157803.1"/>
</dbReference>